<dbReference type="AlphaFoldDB" id="X0WH71"/>
<dbReference type="Gene3D" id="3.40.1190.10">
    <property type="entry name" value="Mur-like, catalytic domain"/>
    <property type="match status" value="1"/>
</dbReference>
<dbReference type="PANTHER" id="PTHR11136">
    <property type="entry name" value="FOLYLPOLYGLUTAMATE SYNTHASE-RELATED"/>
    <property type="match status" value="1"/>
</dbReference>
<accession>X0WH71</accession>
<keyword evidence="4" id="KW-0067">ATP-binding</keyword>
<dbReference type="GO" id="GO:0005737">
    <property type="term" value="C:cytoplasm"/>
    <property type="evidence" value="ECO:0007669"/>
    <property type="project" value="TreeGrafter"/>
</dbReference>
<gene>
    <name evidence="6" type="ORF">S01H1_66339</name>
</gene>
<evidence type="ECO:0000259" key="5">
    <source>
        <dbReference type="Pfam" id="PF08245"/>
    </source>
</evidence>
<dbReference type="Pfam" id="PF08245">
    <property type="entry name" value="Mur_ligase_M"/>
    <property type="match status" value="1"/>
</dbReference>
<evidence type="ECO:0000256" key="2">
    <source>
        <dbReference type="ARBA" id="ARBA00022598"/>
    </source>
</evidence>
<name>X0WH71_9ZZZZ</name>
<dbReference type="InterPro" id="IPR013221">
    <property type="entry name" value="Mur_ligase_cen"/>
</dbReference>
<dbReference type="GO" id="GO:0008841">
    <property type="term" value="F:dihydrofolate synthase activity"/>
    <property type="evidence" value="ECO:0007669"/>
    <property type="project" value="TreeGrafter"/>
</dbReference>
<protein>
    <recommendedName>
        <fullName evidence="5">Mur ligase central domain-containing protein</fullName>
    </recommendedName>
</protein>
<proteinExistence type="inferred from homology"/>
<evidence type="ECO:0000313" key="6">
    <source>
        <dbReference type="EMBL" id="GAG30005.1"/>
    </source>
</evidence>
<sequence>KGSVAAMIAQVLSDSGYKTGLYTSPHLHTLRERVSMDGSLIPEADFAAAMAEVKPFIESMRQDSTFRQLTYFEALTALVFAYFKKKRLDFQVLEVGLGGRLDATNVARPVVCIITPISLDHTQILGNSLEEIAREKAGIIKSGCRVVLSPQPEEAASVITDICREKEAKVVQVGKDITWHKTGGDLHHQSLVVEGRTSKYQVSIPLLGDYQLENAAAAVAALEILASAGFAISAANIAQGLARVEWPGRF</sequence>
<dbReference type="GO" id="GO:0005524">
    <property type="term" value="F:ATP binding"/>
    <property type="evidence" value="ECO:0007669"/>
    <property type="project" value="UniProtKB-KW"/>
</dbReference>
<dbReference type="EMBL" id="BARS01043859">
    <property type="protein sequence ID" value="GAG30005.1"/>
    <property type="molecule type" value="Genomic_DNA"/>
</dbReference>
<dbReference type="NCBIfam" id="TIGR01499">
    <property type="entry name" value="folC"/>
    <property type="match status" value="1"/>
</dbReference>
<comment type="caution">
    <text evidence="6">The sequence shown here is derived from an EMBL/GenBank/DDBJ whole genome shotgun (WGS) entry which is preliminary data.</text>
</comment>
<keyword evidence="3" id="KW-0547">Nucleotide-binding</keyword>
<keyword evidence="2" id="KW-0436">Ligase</keyword>
<dbReference type="InterPro" id="IPR001645">
    <property type="entry name" value="Folylpolyglutamate_synth"/>
</dbReference>
<dbReference type="SUPFAM" id="SSF53623">
    <property type="entry name" value="MurD-like peptide ligases, catalytic domain"/>
    <property type="match status" value="1"/>
</dbReference>
<evidence type="ECO:0000256" key="1">
    <source>
        <dbReference type="ARBA" id="ARBA00008276"/>
    </source>
</evidence>
<evidence type="ECO:0000256" key="3">
    <source>
        <dbReference type="ARBA" id="ARBA00022741"/>
    </source>
</evidence>
<dbReference type="GO" id="GO:0004326">
    <property type="term" value="F:tetrahydrofolylpolyglutamate synthase activity"/>
    <property type="evidence" value="ECO:0007669"/>
    <property type="project" value="InterPro"/>
</dbReference>
<organism evidence="6">
    <name type="scientific">marine sediment metagenome</name>
    <dbReference type="NCBI Taxonomy" id="412755"/>
    <lineage>
        <taxon>unclassified sequences</taxon>
        <taxon>metagenomes</taxon>
        <taxon>ecological metagenomes</taxon>
    </lineage>
</organism>
<comment type="similarity">
    <text evidence="1">Belongs to the folylpolyglutamate synthase family.</text>
</comment>
<dbReference type="InterPro" id="IPR036565">
    <property type="entry name" value="Mur-like_cat_sf"/>
</dbReference>
<evidence type="ECO:0000256" key="4">
    <source>
        <dbReference type="ARBA" id="ARBA00022840"/>
    </source>
</evidence>
<reference evidence="6" key="1">
    <citation type="journal article" date="2014" name="Front. Microbiol.">
        <title>High frequency of phylogenetically diverse reductive dehalogenase-homologous genes in deep subseafloor sedimentary metagenomes.</title>
        <authorList>
            <person name="Kawai M."/>
            <person name="Futagami T."/>
            <person name="Toyoda A."/>
            <person name="Takaki Y."/>
            <person name="Nishi S."/>
            <person name="Hori S."/>
            <person name="Arai W."/>
            <person name="Tsubouchi T."/>
            <person name="Morono Y."/>
            <person name="Uchiyama I."/>
            <person name="Ito T."/>
            <person name="Fujiyama A."/>
            <person name="Inagaki F."/>
            <person name="Takami H."/>
        </authorList>
    </citation>
    <scope>NUCLEOTIDE SEQUENCE</scope>
    <source>
        <strain evidence="6">Expedition CK06-06</strain>
    </source>
</reference>
<dbReference type="PANTHER" id="PTHR11136:SF0">
    <property type="entry name" value="DIHYDROFOLATE SYNTHETASE-RELATED"/>
    <property type="match status" value="1"/>
</dbReference>
<feature type="non-terminal residue" evidence="6">
    <location>
        <position position="250"/>
    </location>
</feature>
<feature type="domain" description="Mur ligase central" evidence="5">
    <location>
        <begin position="69"/>
        <end position="221"/>
    </location>
</feature>
<feature type="non-terminal residue" evidence="6">
    <location>
        <position position="1"/>
    </location>
</feature>